<protein>
    <recommendedName>
        <fullName evidence="3">Encoded protein</fullName>
    </recommendedName>
</protein>
<evidence type="ECO:0000313" key="1">
    <source>
        <dbReference type="EMBL" id="KAF5835713.1"/>
    </source>
</evidence>
<name>A0ABQ7GM77_DUNSA</name>
<organism evidence="1 2">
    <name type="scientific">Dunaliella salina</name>
    <name type="common">Green alga</name>
    <name type="synonym">Protococcus salinus</name>
    <dbReference type="NCBI Taxonomy" id="3046"/>
    <lineage>
        <taxon>Eukaryota</taxon>
        <taxon>Viridiplantae</taxon>
        <taxon>Chlorophyta</taxon>
        <taxon>core chlorophytes</taxon>
        <taxon>Chlorophyceae</taxon>
        <taxon>CS clade</taxon>
        <taxon>Chlamydomonadales</taxon>
        <taxon>Dunaliellaceae</taxon>
        <taxon>Dunaliella</taxon>
    </lineage>
</organism>
<evidence type="ECO:0000313" key="2">
    <source>
        <dbReference type="Proteomes" id="UP000815325"/>
    </source>
</evidence>
<sequence length="60" mass="6656">MRCAFLRPKSLVYRSGGEKEPHTVGVDRVQGMNQALGEANTFLTGHGRHKTSQGRWASRS</sequence>
<keyword evidence="2" id="KW-1185">Reference proteome</keyword>
<dbReference type="Proteomes" id="UP000815325">
    <property type="component" value="Unassembled WGS sequence"/>
</dbReference>
<accession>A0ABQ7GM77</accession>
<reference evidence="1" key="1">
    <citation type="submission" date="2017-08" db="EMBL/GenBank/DDBJ databases">
        <authorList>
            <person name="Polle J.E."/>
            <person name="Barry K."/>
            <person name="Cushman J."/>
            <person name="Schmutz J."/>
            <person name="Tran D."/>
            <person name="Hathwaick L.T."/>
            <person name="Yim W.C."/>
            <person name="Jenkins J."/>
            <person name="Mckie-Krisberg Z.M."/>
            <person name="Prochnik S."/>
            <person name="Lindquist E."/>
            <person name="Dockter R.B."/>
            <person name="Adam C."/>
            <person name="Molina H."/>
            <person name="Bunkerborg J."/>
            <person name="Jin E."/>
            <person name="Buchheim M."/>
            <person name="Magnuson J."/>
        </authorList>
    </citation>
    <scope>NUCLEOTIDE SEQUENCE</scope>
    <source>
        <strain evidence="1">CCAP 19/18</strain>
    </source>
</reference>
<proteinExistence type="predicted"/>
<dbReference type="EMBL" id="MU069692">
    <property type="protein sequence ID" value="KAF5835713.1"/>
    <property type="molecule type" value="Genomic_DNA"/>
</dbReference>
<evidence type="ECO:0008006" key="3">
    <source>
        <dbReference type="Google" id="ProtNLM"/>
    </source>
</evidence>
<gene>
    <name evidence="1" type="ORF">DUNSADRAFT_6992</name>
</gene>
<comment type="caution">
    <text evidence="1">The sequence shown here is derived from an EMBL/GenBank/DDBJ whole genome shotgun (WGS) entry which is preliminary data.</text>
</comment>